<keyword evidence="1" id="KW-0285">Flavoprotein</keyword>
<dbReference type="GO" id="GO:0006744">
    <property type="term" value="P:ubiquinone biosynthetic process"/>
    <property type="evidence" value="ECO:0007669"/>
    <property type="project" value="TreeGrafter"/>
</dbReference>
<keyword evidence="2" id="KW-0274">FAD</keyword>
<feature type="domain" description="FAD-binding" evidence="3">
    <location>
        <begin position="67"/>
        <end position="473"/>
    </location>
</feature>
<dbReference type="Pfam" id="PF01494">
    <property type="entry name" value="FAD_binding_3"/>
    <property type="match status" value="1"/>
</dbReference>
<dbReference type="Proteomes" id="UP001224775">
    <property type="component" value="Unassembled WGS sequence"/>
</dbReference>
<dbReference type="Gene3D" id="3.50.50.60">
    <property type="entry name" value="FAD/NAD(P)-binding domain"/>
    <property type="match status" value="1"/>
</dbReference>
<dbReference type="PRINTS" id="PR00420">
    <property type="entry name" value="RNGMNOXGNASE"/>
</dbReference>
<reference evidence="4" key="1">
    <citation type="submission" date="2023-06" db="EMBL/GenBank/DDBJ databases">
        <title>Survivors Of The Sea: Transcriptome response of Skeletonema marinoi to long-term dormancy.</title>
        <authorList>
            <person name="Pinder M.I.M."/>
            <person name="Kourtchenko O."/>
            <person name="Robertson E.K."/>
            <person name="Larsson T."/>
            <person name="Maumus F."/>
            <person name="Osuna-Cruz C.M."/>
            <person name="Vancaester E."/>
            <person name="Stenow R."/>
            <person name="Vandepoele K."/>
            <person name="Ploug H."/>
            <person name="Bruchert V."/>
            <person name="Godhe A."/>
            <person name="Topel M."/>
        </authorList>
    </citation>
    <scope>NUCLEOTIDE SEQUENCE</scope>
    <source>
        <strain evidence="4">R05AC</strain>
    </source>
</reference>
<name>A0AAD8XWC3_9STRA</name>
<gene>
    <name evidence="4" type="ORF">QTG54_014150</name>
</gene>
<proteinExistence type="predicted"/>
<dbReference type="PANTHER" id="PTHR43004:SF6">
    <property type="entry name" value="FAD_NAD(P)-BINDING OXIDOREDUCTASE FAMILY PROTEIN"/>
    <property type="match status" value="1"/>
</dbReference>
<evidence type="ECO:0000313" key="5">
    <source>
        <dbReference type="Proteomes" id="UP001224775"/>
    </source>
</evidence>
<evidence type="ECO:0000259" key="3">
    <source>
        <dbReference type="Pfam" id="PF01494"/>
    </source>
</evidence>
<sequence>MMSRAVISKAWRSSTLSPSSARISQHHGGPHVMMSSMQRRRKLLSCINSPIIRSFSSHNKHDNRIHDVIIIGGGPSGLFLSSLLSSYGINSHLLFDKRPKEELLKHPQAHFINLRSMEILKVEMPSVYDGIQREMPDVSEWEGFHFGGSVMGSSGRRLGRVVHPVKKPLRAGQSGSAILLPTNDKIQSSAADDESRDDDYISVCRPAHLAQNKFVSLLLNEAKQRQGGSGETNLRYGEEVIAIEEIDPESQSQPIISIKTSHGQTHQTRYLIAADGVHSFARRSFGIPMMGQNTMQNLINVHFRTNSHLSKMLMKDSDQAMLHFVYNSQLVGAFVCHDGRKGEWVLQIPFFPPYQTMDDFSIGKVREMVWAGLGMDSNEANECDLDVLSIRPWTMSSLVAQSYVNKSNNMVLVGDAAHAFPPAGGFGMNTGLQDSHNLAWRLALLLRSSNHHMASSVLTKYESDRKPIATQNAALSVRNYNRTLRIAKACYLDAQHPELLTTVLGSPPMSLLPLETRQGMFRRLVHVAMMPLASLTSLNSSLHANHIERNVQSILESGGSLPLVFPKYEIGFSYEHGAQSKKEDASNDTKGYYPRMRVGYLLPHIILEVWNSSISHARDGWSVLETTSHEAEDPSDSLFITLTDISSQLRKVLSYDTPVFTLLVLGALTASSLTSIRQAIDKVSNKMNTPLIMANILPEAPSDEDNVSENIITLIDSQRVILKLMSEESSDTADNPCNAMVIVRPDGHISSAEFVEEGKISTAVEKIISKGLESAV</sequence>
<dbReference type="Gene3D" id="3.40.30.120">
    <property type="match status" value="1"/>
</dbReference>
<dbReference type="GO" id="GO:0071949">
    <property type="term" value="F:FAD binding"/>
    <property type="evidence" value="ECO:0007669"/>
    <property type="project" value="InterPro"/>
</dbReference>
<evidence type="ECO:0000313" key="4">
    <source>
        <dbReference type="EMBL" id="KAK1735084.1"/>
    </source>
</evidence>
<dbReference type="GO" id="GO:0005739">
    <property type="term" value="C:mitochondrion"/>
    <property type="evidence" value="ECO:0007669"/>
    <property type="project" value="TreeGrafter"/>
</dbReference>
<evidence type="ECO:0000256" key="1">
    <source>
        <dbReference type="ARBA" id="ARBA00022630"/>
    </source>
</evidence>
<dbReference type="InterPro" id="IPR050641">
    <property type="entry name" value="RIFMO-like"/>
</dbReference>
<dbReference type="SUPFAM" id="SSF51905">
    <property type="entry name" value="FAD/NAD(P)-binding domain"/>
    <property type="match status" value="1"/>
</dbReference>
<dbReference type="InterPro" id="IPR002938">
    <property type="entry name" value="FAD-bd"/>
</dbReference>
<dbReference type="PANTHER" id="PTHR43004">
    <property type="entry name" value="TRK SYSTEM POTASSIUM UPTAKE PROTEIN"/>
    <property type="match status" value="1"/>
</dbReference>
<evidence type="ECO:0000256" key="2">
    <source>
        <dbReference type="ARBA" id="ARBA00022827"/>
    </source>
</evidence>
<comment type="caution">
    <text evidence="4">The sequence shown here is derived from an EMBL/GenBank/DDBJ whole genome shotgun (WGS) entry which is preliminary data.</text>
</comment>
<dbReference type="EMBL" id="JATAAI010000035">
    <property type="protein sequence ID" value="KAK1735084.1"/>
    <property type="molecule type" value="Genomic_DNA"/>
</dbReference>
<protein>
    <submittedName>
        <fullName evidence="4">FAD-binding domain-containing protein</fullName>
    </submittedName>
</protein>
<keyword evidence="5" id="KW-1185">Reference proteome</keyword>
<dbReference type="GO" id="GO:0016709">
    <property type="term" value="F:oxidoreductase activity, acting on paired donors, with incorporation or reduction of molecular oxygen, NAD(P)H as one donor, and incorporation of one atom of oxygen"/>
    <property type="evidence" value="ECO:0007669"/>
    <property type="project" value="UniProtKB-ARBA"/>
</dbReference>
<dbReference type="AlphaFoldDB" id="A0AAD8XWC3"/>
<accession>A0AAD8XWC3</accession>
<dbReference type="InterPro" id="IPR036188">
    <property type="entry name" value="FAD/NAD-bd_sf"/>
</dbReference>
<organism evidence="4 5">
    <name type="scientific">Skeletonema marinoi</name>
    <dbReference type="NCBI Taxonomy" id="267567"/>
    <lineage>
        <taxon>Eukaryota</taxon>
        <taxon>Sar</taxon>
        <taxon>Stramenopiles</taxon>
        <taxon>Ochrophyta</taxon>
        <taxon>Bacillariophyta</taxon>
        <taxon>Coscinodiscophyceae</taxon>
        <taxon>Thalassiosirophycidae</taxon>
        <taxon>Thalassiosirales</taxon>
        <taxon>Skeletonemataceae</taxon>
        <taxon>Skeletonema</taxon>
        <taxon>Skeletonema marinoi-dohrnii complex</taxon>
    </lineage>
</organism>
<dbReference type="Gene3D" id="3.30.9.10">
    <property type="entry name" value="D-Amino Acid Oxidase, subunit A, domain 2"/>
    <property type="match status" value="1"/>
</dbReference>